<evidence type="ECO:0000313" key="1">
    <source>
        <dbReference type="EMBL" id="SDF22964.1"/>
    </source>
</evidence>
<dbReference type="AlphaFoldDB" id="A0A1G7JDW4"/>
<evidence type="ECO:0000313" key="2">
    <source>
        <dbReference type="Proteomes" id="UP000243378"/>
    </source>
</evidence>
<gene>
    <name evidence="1" type="ORF">SAMN05216381_1081</name>
</gene>
<reference evidence="1 2" key="1">
    <citation type="submission" date="2016-10" db="EMBL/GenBank/DDBJ databases">
        <authorList>
            <person name="de Groot N.N."/>
        </authorList>
    </citation>
    <scope>NUCLEOTIDE SEQUENCE [LARGE SCALE GENOMIC DNA]</scope>
    <source>
        <strain evidence="1 2">LMG 25475</strain>
    </source>
</reference>
<organism evidence="1 2">
    <name type="scientific">Phytopseudomonas seleniipraecipitans</name>
    <dbReference type="NCBI Taxonomy" id="640205"/>
    <lineage>
        <taxon>Bacteria</taxon>
        <taxon>Pseudomonadati</taxon>
        <taxon>Pseudomonadota</taxon>
        <taxon>Gammaproteobacteria</taxon>
        <taxon>Pseudomonadales</taxon>
        <taxon>Pseudomonadaceae</taxon>
        <taxon>Phytopseudomonas</taxon>
    </lineage>
</organism>
<proteinExistence type="predicted"/>
<dbReference type="OrthoDB" id="7032518at2"/>
<evidence type="ECO:0008006" key="3">
    <source>
        <dbReference type="Google" id="ProtNLM"/>
    </source>
</evidence>
<dbReference type="Proteomes" id="UP000243378">
    <property type="component" value="Unassembled WGS sequence"/>
</dbReference>
<dbReference type="EMBL" id="FNBM01000002">
    <property type="protein sequence ID" value="SDF22964.1"/>
    <property type="molecule type" value="Genomic_DNA"/>
</dbReference>
<protein>
    <recommendedName>
        <fullName evidence="3">AAA domain-containing protein</fullName>
    </recommendedName>
</protein>
<name>A0A1G7JDW4_9GAMM</name>
<sequence>MSKPVIIIAPQGIGKSLCAADLLKSLGCVRVVEEWDGKAPLLPGDLALTSLDGAGLGLAYQVFSLAAAMELMSAA</sequence>
<dbReference type="STRING" id="640205.SAMN05216381_1081"/>
<dbReference type="RefSeq" id="WP_092365583.1">
    <property type="nucleotide sequence ID" value="NZ_FNBM01000002.1"/>
</dbReference>
<accession>A0A1G7JDW4</accession>